<gene>
    <name evidence="1" type="ORF">WI372_17160</name>
</gene>
<accession>A0ABU9EDC6</accession>
<dbReference type="Proteomes" id="UP001484239">
    <property type="component" value="Unassembled WGS sequence"/>
</dbReference>
<keyword evidence="2" id="KW-1185">Reference proteome</keyword>
<organism evidence="1 2">
    <name type="scientific">Gaopeijia maritima</name>
    <dbReference type="NCBI Taxonomy" id="3119007"/>
    <lineage>
        <taxon>Bacteria</taxon>
        <taxon>Pseudomonadati</taxon>
        <taxon>Gemmatimonadota</taxon>
        <taxon>Longimicrobiia</taxon>
        <taxon>Gaopeijiales</taxon>
        <taxon>Gaopeijiaceae</taxon>
        <taxon>Gaopeijia</taxon>
    </lineage>
</organism>
<proteinExistence type="predicted"/>
<comment type="caution">
    <text evidence="1">The sequence shown here is derived from an EMBL/GenBank/DDBJ whole genome shotgun (WGS) entry which is preliminary data.</text>
</comment>
<protein>
    <submittedName>
        <fullName evidence="1">Uncharacterized protein</fullName>
    </submittedName>
</protein>
<evidence type="ECO:0000313" key="1">
    <source>
        <dbReference type="EMBL" id="MEK9502728.1"/>
    </source>
</evidence>
<reference evidence="1 2" key="1">
    <citation type="submission" date="2024-02" db="EMBL/GenBank/DDBJ databases">
        <title>A novel Gemmatimonadota bacterium.</title>
        <authorList>
            <person name="Du Z.-J."/>
            <person name="Ye Y.-Q."/>
        </authorList>
    </citation>
    <scope>NUCLEOTIDE SEQUENCE [LARGE SCALE GENOMIC DNA]</scope>
    <source>
        <strain evidence="1 2">DH-20</strain>
    </source>
</reference>
<dbReference type="RefSeq" id="WP_405283630.1">
    <property type="nucleotide sequence ID" value="NZ_CP144380.1"/>
</dbReference>
<sequence length="110" mass="12286">MWLMTPFGFFSTVKKPGDDHLTVRARSASDLDRLRADYLPQLGPTVEGAGTDYPYRAVVGGEAYAEALAAIARDIDYANFKSEVSRRMGRGRSHIYSEVWTALLEIEREG</sequence>
<name>A0ABU9EDC6_9BACT</name>
<dbReference type="EMBL" id="JBBHLI010000014">
    <property type="protein sequence ID" value="MEK9502728.1"/>
    <property type="molecule type" value="Genomic_DNA"/>
</dbReference>
<evidence type="ECO:0000313" key="2">
    <source>
        <dbReference type="Proteomes" id="UP001484239"/>
    </source>
</evidence>